<dbReference type="EMBL" id="LR216287">
    <property type="protein sequence ID" value="VFJ14537.1"/>
    <property type="molecule type" value="Genomic_DNA"/>
</dbReference>
<feature type="compositionally biased region" description="Polar residues" evidence="1">
    <location>
        <begin position="1"/>
        <end position="11"/>
    </location>
</feature>
<organism evidence="2 3">
    <name type="scientific">Candidatus Nitrosocosmicus franklandianus</name>
    <dbReference type="NCBI Taxonomy" id="1798806"/>
    <lineage>
        <taxon>Archaea</taxon>
        <taxon>Nitrososphaerota</taxon>
        <taxon>Nitrososphaeria</taxon>
        <taxon>Nitrososphaerales</taxon>
        <taxon>Nitrososphaeraceae</taxon>
        <taxon>Candidatus Nitrosocosmicus</taxon>
    </lineage>
</organism>
<feature type="region of interest" description="Disordered" evidence="1">
    <location>
        <begin position="1"/>
        <end position="20"/>
    </location>
</feature>
<reference evidence="2 3" key="1">
    <citation type="submission" date="2019-02" db="EMBL/GenBank/DDBJ databases">
        <authorList>
            <person name="Lehtovirta-Morley E L."/>
        </authorList>
    </citation>
    <scope>NUCLEOTIDE SEQUENCE [LARGE SCALE GENOMIC DNA]</scope>
    <source>
        <strain evidence="2">NFRAN1</strain>
    </source>
</reference>
<proteinExistence type="predicted"/>
<accession>A0A484ICS9</accession>
<sequence length="49" mass="5433">MTSGLSPITHKNPQESRIQEKPIKAVESSIKQLIALKMLNPYKTAPTTI</sequence>
<evidence type="ECO:0000313" key="2">
    <source>
        <dbReference type="EMBL" id="VFJ14537.1"/>
    </source>
</evidence>
<keyword evidence="3" id="KW-1185">Reference proteome</keyword>
<evidence type="ECO:0000313" key="3">
    <source>
        <dbReference type="Proteomes" id="UP000294299"/>
    </source>
</evidence>
<evidence type="ECO:0000256" key="1">
    <source>
        <dbReference type="SAM" id="MobiDB-lite"/>
    </source>
</evidence>
<dbReference type="KEGG" id="nfn:NFRAN_2215"/>
<name>A0A484ICS9_9ARCH</name>
<dbReference type="Proteomes" id="UP000294299">
    <property type="component" value="Chromosome NFRAN"/>
</dbReference>
<protein>
    <submittedName>
        <fullName evidence="2">Uncharacterized protein</fullName>
    </submittedName>
</protein>
<gene>
    <name evidence="2" type="ORF">NFRAN_2215</name>
</gene>
<dbReference type="AlphaFoldDB" id="A0A484ICS9"/>